<name>W4LG36_ENTF1</name>
<feature type="transmembrane region" description="Helical" evidence="1">
    <location>
        <begin position="20"/>
        <end position="41"/>
    </location>
</feature>
<evidence type="ECO:0000256" key="1">
    <source>
        <dbReference type="SAM" id="Phobius"/>
    </source>
</evidence>
<dbReference type="AlphaFoldDB" id="W4LG36"/>
<gene>
    <name evidence="2" type="ORF">ETSY1_27265</name>
</gene>
<comment type="caution">
    <text evidence="2">The sequence shown here is derived from an EMBL/GenBank/DDBJ whole genome shotgun (WGS) entry which is preliminary data.</text>
</comment>
<organism evidence="2 3">
    <name type="scientific">Entotheonella factor</name>
    <dbReference type="NCBI Taxonomy" id="1429438"/>
    <lineage>
        <taxon>Bacteria</taxon>
        <taxon>Pseudomonadati</taxon>
        <taxon>Nitrospinota/Tectimicrobiota group</taxon>
        <taxon>Candidatus Tectimicrobiota</taxon>
        <taxon>Candidatus Entotheonellia</taxon>
        <taxon>Candidatus Entotheonellales</taxon>
        <taxon>Candidatus Entotheonellaceae</taxon>
        <taxon>Candidatus Entotheonella</taxon>
    </lineage>
</organism>
<evidence type="ECO:0000313" key="2">
    <source>
        <dbReference type="EMBL" id="ETW96276.1"/>
    </source>
</evidence>
<keyword evidence="1" id="KW-1133">Transmembrane helix</keyword>
<evidence type="ECO:0000313" key="3">
    <source>
        <dbReference type="Proteomes" id="UP000019141"/>
    </source>
</evidence>
<dbReference type="HOGENOM" id="CLU_2951661_0_0_7"/>
<dbReference type="EMBL" id="AZHW01000810">
    <property type="protein sequence ID" value="ETW96276.1"/>
    <property type="molecule type" value="Genomic_DNA"/>
</dbReference>
<proteinExistence type="predicted"/>
<reference evidence="2 3" key="1">
    <citation type="journal article" date="2014" name="Nature">
        <title>An environmental bacterial taxon with a large and distinct metabolic repertoire.</title>
        <authorList>
            <person name="Wilson M.C."/>
            <person name="Mori T."/>
            <person name="Ruckert C."/>
            <person name="Uria A.R."/>
            <person name="Helf M.J."/>
            <person name="Takada K."/>
            <person name="Gernert C."/>
            <person name="Steffens U.A."/>
            <person name="Heycke N."/>
            <person name="Schmitt S."/>
            <person name="Rinke C."/>
            <person name="Helfrich E.J."/>
            <person name="Brachmann A.O."/>
            <person name="Gurgui C."/>
            <person name="Wakimoto T."/>
            <person name="Kracht M."/>
            <person name="Crusemann M."/>
            <person name="Hentschel U."/>
            <person name="Abe I."/>
            <person name="Matsunaga S."/>
            <person name="Kalinowski J."/>
            <person name="Takeyama H."/>
            <person name="Piel J."/>
        </authorList>
    </citation>
    <scope>NUCLEOTIDE SEQUENCE [LARGE SCALE GENOMIC DNA]</scope>
    <source>
        <strain evidence="3">TSY1</strain>
    </source>
</reference>
<sequence length="59" mass="7224">MHKNEYILNFIKINHTIAIVYKFLVIIKIKFLIIVVQNVFYRELTIQIQIEKRFIIAKF</sequence>
<keyword evidence="1" id="KW-0812">Transmembrane</keyword>
<dbReference type="Proteomes" id="UP000019141">
    <property type="component" value="Unassembled WGS sequence"/>
</dbReference>
<keyword evidence="1" id="KW-0472">Membrane</keyword>
<keyword evidence="3" id="KW-1185">Reference proteome</keyword>
<evidence type="ECO:0008006" key="4">
    <source>
        <dbReference type="Google" id="ProtNLM"/>
    </source>
</evidence>
<accession>W4LG36</accession>
<protein>
    <recommendedName>
        <fullName evidence="4">Transmembrane protein</fullName>
    </recommendedName>
</protein>